<evidence type="ECO:0000313" key="4">
    <source>
        <dbReference type="Proteomes" id="UP000193146"/>
    </source>
</evidence>
<evidence type="ECO:0008006" key="6">
    <source>
        <dbReference type="Google" id="ProtNLM"/>
    </source>
</evidence>
<evidence type="ECO:0000313" key="3">
    <source>
        <dbReference type="EMBL" id="ORT82900.1"/>
    </source>
</evidence>
<reference evidence="3 4" key="1">
    <citation type="submission" date="2017-04" db="EMBL/GenBank/DDBJ databases">
        <title>Burkholderia puraquae sp. nov., a novel Burkholderia cepacia complex species from hospital setting samples.</title>
        <authorList>
            <person name="Martina P."/>
            <person name="Leguizamon M."/>
            <person name="Prieto C."/>
            <person name="Sousa S."/>
            <person name="Montanaro P."/>
            <person name="Draghi W."/>
            <person name="Staembler M."/>
            <person name="Bettiol M."/>
            <person name="Figoli C."/>
            <person name="Palau J."/>
            <person name="Alvarez F."/>
            <person name="Benetti S."/>
            <person name="Anchat E."/>
            <person name="Vescina C."/>
            <person name="Ferreras J."/>
            <person name="Lasch P."/>
            <person name="Lagares A."/>
            <person name="Zorreguieta A."/>
            <person name="Yantorno O."/>
            <person name="Bosch A."/>
        </authorList>
    </citation>
    <scope>NUCLEOTIDE SEQUENCE [LARGE SCALE GENOMIC DNA]</scope>
    <source>
        <strain evidence="3 4">CAMPA 1040</strain>
    </source>
</reference>
<reference evidence="2 5" key="2">
    <citation type="submission" date="2020-04" db="EMBL/GenBank/DDBJ databases">
        <authorList>
            <person name="De Canck E."/>
        </authorList>
    </citation>
    <scope>NUCLEOTIDE SEQUENCE [LARGE SCALE GENOMIC DNA]</scope>
    <source>
        <strain evidence="2 5">LMG 29660</strain>
    </source>
</reference>
<dbReference type="EMBL" id="CADIKG010000014">
    <property type="protein sequence ID" value="CAB3764102.1"/>
    <property type="molecule type" value="Genomic_DNA"/>
</dbReference>
<evidence type="ECO:0000256" key="1">
    <source>
        <dbReference type="SAM" id="SignalP"/>
    </source>
</evidence>
<feature type="chain" id="PRO_5044567430" description="Lipoprotein" evidence="1">
    <location>
        <begin position="22"/>
        <end position="156"/>
    </location>
</feature>
<protein>
    <recommendedName>
        <fullName evidence="6">Lipoprotein</fullName>
    </recommendedName>
</protein>
<evidence type="ECO:0000313" key="2">
    <source>
        <dbReference type="EMBL" id="CAB3764102.1"/>
    </source>
</evidence>
<dbReference type="EMBL" id="NBYX01000015">
    <property type="protein sequence ID" value="ORT82900.1"/>
    <property type="molecule type" value="Genomic_DNA"/>
</dbReference>
<keyword evidence="4" id="KW-1185">Reference proteome</keyword>
<gene>
    <name evidence="3" type="ORF">B7G54_26030</name>
    <name evidence="2" type="ORF">LMG29660_04918</name>
</gene>
<accession>A0A1X1PBH5</accession>
<sequence length="156" mass="15999">MPRAAVLPLLAASCASKSLYGADLMLGLALAVPAAAQANAPAPRVVSELKDIRMKALADLPGAASPVDRDSCPQSVIQPKSAAAKLVAAQGWAVMSDVPLAPYRAVSFAGRMEPATSGTCSITQGNVAVFENGKLTLTTVGDGDLPSVTDYDVKYR</sequence>
<dbReference type="AlphaFoldDB" id="A0A1X1PBH5"/>
<dbReference type="Proteomes" id="UP000494135">
    <property type="component" value="Unassembled WGS sequence"/>
</dbReference>
<feature type="signal peptide" evidence="1">
    <location>
        <begin position="1"/>
        <end position="21"/>
    </location>
</feature>
<proteinExistence type="predicted"/>
<organism evidence="3 4">
    <name type="scientific">Burkholderia puraquae</name>
    <dbReference type="NCBI Taxonomy" id="1904757"/>
    <lineage>
        <taxon>Bacteria</taxon>
        <taxon>Pseudomonadati</taxon>
        <taxon>Pseudomonadota</taxon>
        <taxon>Betaproteobacteria</taxon>
        <taxon>Burkholderiales</taxon>
        <taxon>Burkholderiaceae</taxon>
        <taxon>Burkholderia</taxon>
        <taxon>Burkholderia cepacia complex</taxon>
    </lineage>
</organism>
<name>A0A1X1PBH5_9BURK</name>
<dbReference type="Proteomes" id="UP000193146">
    <property type="component" value="Unassembled WGS sequence"/>
</dbReference>
<keyword evidence="1" id="KW-0732">Signal</keyword>
<evidence type="ECO:0000313" key="5">
    <source>
        <dbReference type="Proteomes" id="UP000494135"/>
    </source>
</evidence>